<protein>
    <submittedName>
        <fullName evidence="1">Uncharacterized protein</fullName>
    </submittedName>
</protein>
<organism evidence="1 2">
    <name type="scientific">Candidatus Magnetoglobus multicellularis str. Araruama</name>
    <dbReference type="NCBI Taxonomy" id="890399"/>
    <lineage>
        <taxon>Bacteria</taxon>
        <taxon>Pseudomonadati</taxon>
        <taxon>Thermodesulfobacteriota</taxon>
        <taxon>Desulfobacteria</taxon>
        <taxon>Desulfobacterales</taxon>
        <taxon>Desulfobacteraceae</taxon>
        <taxon>Candidatus Magnetoglobus</taxon>
    </lineage>
</organism>
<dbReference type="AlphaFoldDB" id="A0A1V1PA38"/>
<reference evidence="2" key="1">
    <citation type="submission" date="2012-11" db="EMBL/GenBank/DDBJ databases">
        <authorList>
            <person name="Lucero-Rivera Y.E."/>
            <person name="Tovar-Ramirez D."/>
        </authorList>
    </citation>
    <scope>NUCLEOTIDE SEQUENCE [LARGE SCALE GENOMIC DNA]</scope>
    <source>
        <strain evidence="2">Araruama</strain>
    </source>
</reference>
<comment type="caution">
    <text evidence="1">The sequence shown here is derived from an EMBL/GenBank/DDBJ whole genome shotgun (WGS) entry which is preliminary data.</text>
</comment>
<dbReference type="EMBL" id="ATBP01000245">
    <property type="protein sequence ID" value="ETR71626.1"/>
    <property type="molecule type" value="Genomic_DNA"/>
</dbReference>
<name>A0A1V1PA38_9BACT</name>
<dbReference type="Proteomes" id="UP000189670">
    <property type="component" value="Unassembled WGS sequence"/>
</dbReference>
<sequence length="110" mass="12261">MHDLISTAIIRCINQWNRDWYINSDDVQSNGGDIRLKFDFVSVGFGEPFDAKYFLIKRDSASGDFSIVDVTPIAKGLSQSTLKILPVLHILPMMAQAVKTALCFVPVITN</sequence>
<accession>A0A1V1PA38</accession>
<proteinExistence type="predicted"/>
<gene>
    <name evidence="1" type="ORF">OMM_07989</name>
</gene>
<evidence type="ECO:0000313" key="1">
    <source>
        <dbReference type="EMBL" id="ETR71626.1"/>
    </source>
</evidence>
<evidence type="ECO:0000313" key="2">
    <source>
        <dbReference type="Proteomes" id="UP000189670"/>
    </source>
</evidence>